<name>A0AB34J6M1_PRYPA</name>
<reference evidence="3 4" key="1">
    <citation type="journal article" date="2024" name="Science">
        <title>Giant polyketide synthase enzymes in the biosynthesis of giant marine polyether toxins.</title>
        <authorList>
            <person name="Fallon T.R."/>
            <person name="Shende V.V."/>
            <person name="Wierzbicki I.H."/>
            <person name="Pendleton A.L."/>
            <person name="Watervoot N.F."/>
            <person name="Auber R.P."/>
            <person name="Gonzalez D.J."/>
            <person name="Wisecaver J.H."/>
            <person name="Moore B.S."/>
        </authorList>
    </citation>
    <scope>NUCLEOTIDE SEQUENCE [LARGE SCALE GENOMIC DNA]</scope>
    <source>
        <strain evidence="3 4">12B1</strain>
    </source>
</reference>
<feature type="compositionally biased region" description="Low complexity" evidence="2">
    <location>
        <begin position="404"/>
        <end position="417"/>
    </location>
</feature>
<dbReference type="PANTHER" id="PTHR45615">
    <property type="entry name" value="MYOSIN HEAVY CHAIN, NON-MUSCLE"/>
    <property type="match status" value="1"/>
</dbReference>
<feature type="coiled-coil region" evidence="1">
    <location>
        <begin position="18"/>
        <end position="52"/>
    </location>
</feature>
<protein>
    <recommendedName>
        <fullName evidence="5">Centrosomal protein of 162 kDa</fullName>
    </recommendedName>
</protein>
<organism evidence="3 4">
    <name type="scientific">Prymnesium parvum</name>
    <name type="common">Toxic golden alga</name>
    <dbReference type="NCBI Taxonomy" id="97485"/>
    <lineage>
        <taxon>Eukaryota</taxon>
        <taxon>Haptista</taxon>
        <taxon>Haptophyta</taxon>
        <taxon>Prymnesiophyceae</taxon>
        <taxon>Prymnesiales</taxon>
        <taxon>Prymnesiaceae</taxon>
        <taxon>Prymnesium</taxon>
    </lineage>
</organism>
<comment type="caution">
    <text evidence="3">The sequence shown here is derived from an EMBL/GenBank/DDBJ whole genome shotgun (WGS) entry which is preliminary data.</text>
</comment>
<sequence length="775" mass="83881">MARELPALPSAAGHAQLEARISESVAHARNRLNALQAEMAAVQSREARERAELQRTCDSLSSRLELEAARAISEGEGRHRAELAAAASAAALQQERGRREAVEASLGQLRLHFEAELTHAQRVAAEAQRAESGTRARWEEELARAQQLARSQLDAMRLRAERAEAEVLSAQQANGEFRREAEVHLAELRERLLSFERQTQAAEAKAAEALEERDRAVEASARKLSEEELAAVWDRVAAQQEALEAAESRAELAHAAQLEAEAEIGEMYAQINEREQRGIEREVTAEQAALAAAAALEEERQRLASSSYEQLPQLQALAMQADSWRKRAEVERERRKTRLQTQAATLPTPPMSHSSRPPPALLSCARHTAGEALQGIQLRQLISTAALLKRATHQLERHAAEGEASSPALPSHPSPTAWARGSPPPSPRLTSSSARFSSWSPTTITPAPHNAAPPLERASPRAEGHPPPPPPNDGVRPRSPPSSASRGKGGGCRSTASKPQAASKPNRAAAGLSRAARAKPSTLAAPRAAAPRATAPPVRAAPALPSAASREDWRRGECSHAEQMGADARRREELHAHALAAAHEEAERWKAEALAARRNGDASSTVEAGEARRLAWQHRTTDWHAVGDDGVEGGARTGTNGETCRAAAAADAARMRARMEAEARRLEGEEMERRMRAERGPQEHGMSSHRGTAFNPARAARTHDLRCECDQPGTPSARHRASLNSSAPESEQSSSPLDEKLNLIDSEIAQLQARQHSLEMATHQAEAVTADGIKW</sequence>
<dbReference type="AlphaFoldDB" id="A0AB34J6M1"/>
<dbReference type="Proteomes" id="UP001515480">
    <property type="component" value="Unassembled WGS sequence"/>
</dbReference>
<keyword evidence="4" id="KW-1185">Reference proteome</keyword>
<accession>A0AB34J6M1</accession>
<feature type="region of interest" description="Disordered" evidence="2">
    <location>
        <begin position="707"/>
        <end position="739"/>
    </location>
</feature>
<feature type="compositionally biased region" description="Basic and acidic residues" evidence="2">
    <location>
        <begin position="549"/>
        <end position="560"/>
    </location>
</feature>
<evidence type="ECO:0000313" key="3">
    <source>
        <dbReference type="EMBL" id="KAL1512273.1"/>
    </source>
</evidence>
<evidence type="ECO:0000256" key="2">
    <source>
        <dbReference type="SAM" id="MobiDB-lite"/>
    </source>
</evidence>
<evidence type="ECO:0000256" key="1">
    <source>
        <dbReference type="SAM" id="Coils"/>
    </source>
</evidence>
<proteinExistence type="predicted"/>
<keyword evidence="1" id="KW-0175">Coiled coil</keyword>
<feature type="compositionally biased region" description="Low complexity" evidence="2">
    <location>
        <begin position="722"/>
        <end position="736"/>
    </location>
</feature>
<feature type="region of interest" description="Disordered" evidence="2">
    <location>
        <begin position="393"/>
        <end position="566"/>
    </location>
</feature>
<feature type="region of interest" description="Disordered" evidence="2">
    <location>
        <begin position="662"/>
        <end position="693"/>
    </location>
</feature>
<dbReference type="PANTHER" id="PTHR45615:SF66">
    <property type="entry name" value="CARD DOMAIN-CONTAINING PROTEIN"/>
    <property type="match status" value="1"/>
</dbReference>
<feature type="compositionally biased region" description="Polar residues" evidence="2">
    <location>
        <begin position="434"/>
        <end position="445"/>
    </location>
</feature>
<feature type="compositionally biased region" description="Basic and acidic residues" evidence="2">
    <location>
        <begin position="325"/>
        <end position="334"/>
    </location>
</feature>
<evidence type="ECO:0000313" key="4">
    <source>
        <dbReference type="Proteomes" id="UP001515480"/>
    </source>
</evidence>
<evidence type="ECO:0008006" key="5">
    <source>
        <dbReference type="Google" id="ProtNLM"/>
    </source>
</evidence>
<dbReference type="EMBL" id="JBGBPQ010000013">
    <property type="protein sequence ID" value="KAL1512273.1"/>
    <property type="molecule type" value="Genomic_DNA"/>
</dbReference>
<feature type="compositionally biased region" description="Polar residues" evidence="2">
    <location>
        <begin position="339"/>
        <end position="355"/>
    </location>
</feature>
<feature type="coiled-coil region" evidence="1">
    <location>
        <begin position="135"/>
        <end position="263"/>
    </location>
</feature>
<gene>
    <name evidence="3" type="ORF">AB1Y20_005535</name>
</gene>
<feature type="region of interest" description="Disordered" evidence="2">
    <location>
        <begin position="325"/>
        <end position="358"/>
    </location>
</feature>
<feature type="compositionally biased region" description="Low complexity" evidence="2">
    <location>
        <begin position="507"/>
        <end position="548"/>
    </location>
</feature>
<feature type="compositionally biased region" description="Basic and acidic residues" evidence="2">
    <location>
        <begin position="662"/>
        <end position="682"/>
    </location>
</feature>